<feature type="compositionally biased region" description="Low complexity" evidence="1">
    <location>
        <begin position="102"/>
        <end position="114"/>
    </location>
</feature>
<feature type="region of interest" description="Disordered" evidence="1">
    <location>
        <begin position="100"/>
        <end position="277"/>
    </location>
</feature>
<reference evidence="2 3" key="1">
    <citation type="submission" date="2014-04" db="EMBL/GenBank/DDBJ databases">
        <authorList>
            <consortium name="DOE Joint Genome Institute"/>
            <person name="Kuo A."/>
            <person name="Kohler A."/>
            <person name="Costa M.D."/>
            <person name="Nagy L.G."/>
            <person name="Floudas D."/>
            <person name="Copeland A."/>
            <person name="Barry K.W."/>
            <person name="Cichocki N."/>
            <person name="Veneault-Fourrey C."/>
            <person name="LaButti K."/>
            <person name="Lindquist E.A."/>
            <person name="Lipzen A."/>
            <person name="Lundell T."/>
            <person name="Morin E."/>
            <person name="Murat C."/>
            <person name="Sun H."/>
            <person name="Tunlid A."/>
            <person name="Henrissat B."/>
            <person name="Grigoriev I.V."/>
            <person name="Hibbett D.S."/>
            <person name="Martin F."/>
            <person name="Nordberg H.P."/>
            <person name="Cantor M.N."/>
            <person name="Hua S.X."/>
        </authorList>
    </citation>
    <scope>NUCLEOTIDE SEQUENCE [LARGE SCALE GENOMIC DNA]</scope>
    <source>
        <strain evidence="2 3">Marx 270</strain>
    </source>
</reference>
<feature type="compositionally biased region" description="Basic and acidic residues" evidence="1">
    <location>
        <begin position="432"/>
        <end position="442"/>
    </location>
</feature>
<feature type="compositionally biased region" description="Polar residues" evidence="1">
    <location>
        <begin position="229"/>
        <end position="239"/>
    </location>
</feature>
<proteinExistence type="predicted"/>
<organism evidence="2 3">
    <name type="scientific">Pisolithus tinctorius Marx 270</name>
    <dbReference type="NCBI Taxonomy" id="870435"/>
    <lineage>
        <taxon>Eukaryota</taxon>
        <taxon>Fungi</taxon>
        <taxon>Dikarya</taxon>
        <taxon>Basidiomycota</taxon>
        <taxon>Agaricomycotina</taxon>
        <taxon>Agaricomycetes</taxon>
        <taxon>Agaricomycetidae</taxon>
        <taxon>Boletales</taxon>
        <taxon>Sclerodermatineae</taxon>
        <taxon>Pisolithaceae</taxon>
        <taxon>Pisolithus</taxon>
    </lineage>
</organism>
<evidence type="ECO:0000313" key="3">
    <source>
        <dbReference type="Proteomes" id="UP000054217"/>
    </source>
</evidence>
<protein>
    <submittedName>
        <fullName evidence="2">Uncharacterized protein</fullName>
    </submittedName>
</protein>
<dbReference type="Proteomes" id="UP000054217">
    <property type="component" value="Unassembled WGS sequence"/>
</dbReference>
<feature type="compositionally biased region" description="Basic and acidic residues" evidence="1">
    <location>
        <begin position="803"/>
        <end position="813"/>
    </location>
</feature>
<accession>A0A0C3IZX5</accession>
<feature type="region of interest" description="Disordered" evidence="1">
    <location>
        <begin position="598"/>
        <end position="622"/>
    </location>
</feature>
<keyword evidence="3" id="KW-1185">Reference proteome</keyword>
<feature type="compositionally biased region" description="Polar residues" evidence="1">
    <location>
        <begin position="369"/>
        <end position="396"/>
    </location>
</feature>
<feature type="region of interest" description="Disordered" evidence="1">
    <location>
        <begin position="545"/>
        <end position="566"/>
    </location>
</feature>
<feature type="compositionally biased region" description="Low complexity" evidence="1">
    <location>
        <begin position="154"/>
        <end position="182"/>
    </location>
</feature>
<feature type="region of interest" description="Disordered" evidence="1">
    <location>
        <begin position="1072"/>
        <end position="1121"/>
    </location>
</feature>
<feature type="compositionally biased region" description="Polar residues" evidence="1">
    <location>
        <begin position="328"/>
        <end position="348"/>
    </location>
</feature>
<feature type="region of interest" description="Disordered" evidence="1">
    <location>
        <begin position="1164"/>
        <end position="1242"/>
    </location>
</feature>
<feature type="region of interest" description="Disordered" evidence="1">
    <location>
        <begin position="637"/>
        <end position="749"/>
    </location>
</feature>
<feature type="region of interest" description="Disordered" evidence="1">
    <location>
        <begin position="486"/>
        <end position="529"/>
    </location>
</feature>
<feature type="compositionally biased region" description="Polar residues" evidence="1">
    <location>
        <begin position="832"/>
        <end position="846"/>
    </location>
</feature>
<dbReference type="OrthoDB" id="2504896at2759"/>
<feature type="compositionally biased region" description="Polar residues" evidence="1">
    <location>
        <begin position="132"/>
        <end position="152"/>
    </location>
</feature>
<dbReference type="HOGENOM" id="CLU_003718_0_0_1"/>
<feature type="compositionally biased region" description="Basic and acidic residues" evidence="1">
    <location>
        <begin position="256"/>
        <end position="267"/>
    </location>
</feature>
<feature type="compositionally biased region" description="Polar residues" evidence="1">
    <location>
        <begin position="1072"/>
        <end position="1082"/>
    </location>
</feature>
<feature type="compositionally biased region" description="Pro residues" evidence="1">
    <location>
        <begin position="183"/>
        <end position="192"/>
    </location>
</feature>
<feature type="compositionally biased region" description="Polar residues" evidence="1">
    <location>
        <begin position="771"/>
        <end position="781"/>
    </location>
</feature>
<feature type="compositionally biased region" description="Basic and acidic residues" evidence="1">
    <location>
        <begin position="15"/>
        <end position="27"/>
    </location>
</feature>
<feature type="compositionally biased region" description="Low complexity" evidence="1">
    <location>
        <begin position="1520"/>
        <end position="1531"/>
    </location>
</feature>
<feature type="region of interest" description="Disordered" evidence="1">
    <location>
        <begin position="1"/>
        <end position="88"/>
    </location>
</feature>
<evidence type="ECO:0000256" key="1">
    <source>
        <dbReference type="SAM" id="MobiDB-lite"/>
    </source>
</evidence>
<feature type="region of interest" description="Disordered" evidence="1">
    <location>
        <begin position="1498"/>
        <end position="1543"/>
    </location>
</feature>
<name>A0A0C3IZX5_PISTI</name>
<feature type="compositionally biased region" description="Polar residues" evidence="1">
    <location>
        <begin position="1192"/>
        <end position="1230"/>
    </location>
</feature>
<evidence type="ECO:0000313" key="2">
    <source>
        <dbReference type="EMBL" id="KIO02343.1"/>
    </source>
</evidence>
<feature type="compositionally biased region" description="Basic and acidic residues" evidence="1">
    <location>
        <begin position="1179"/>
        <end position="1190"/>
    </location>
</feature>
<dbReference type="EMBL" id="KN831982">
    <property type="protein sequence ID" value="KIO02343.1"/>
    <property type="molecule type" value="Genomic_DNA"/>
</dbReference>
<sequence>MASIDRADTGSSESSAKDGPTKGDSRNADAPVDTSMQPPVTHPDPAHSVKSPPSPSLTADVSAPPSHQSPPPGNSSSHTAFPNLPPKKFSAVNINKKFLQKTSTTSSAPSAASSHLSIVKSGSPAPRPIVQPSGSHSRLVTAKLTSTPQLSATAGPSWSRPSSAAPSATSTTPTPSNAQQPLPSVPVPPAPQLPHVGKVIQPQPRSTASSTALLTKKDGLPTKPAWRNSKPSSGVSFTDNAVDFPTAAEVAQGRSARADDDKSDELPPSKGAAPQEADAFRGLHLDPNAHHWDEMEEDDDNFLDNVIEFGDGRQYKVIPTEPERPPSSHVTQKEGTSTDVINQTLSETGTREDRFADDFDRSWPRSRHSPSTQPKDYSSLSPRQASDSPVSSQFSHSPLEGPRVLFNERSNRLEPYDSVYPPGRLSGPHGGSKRDCRLEPPGRDAVPNGPAIHLLQKSAESNRVPRPVHGSRDLPSIGLGASTALLSHYGQNGPRGRDTNLPSGPGIDGVRGTSGLQPRRPSSEFHIGVPANNTYRVPLAHLQESPLQPSSSLPLDTQENKGLTDGVASAAAPSEVFLPKVVELDVEIVHKTAMHISAEKARQRWQREEEEREKEKERARRKAAELELQMNVAEANKEAQAPVVEMGQKAASSTGEAEVAHDLETSSLPSQPTILERTPSLKQDTRPSHQSATSHDSAPEEPSSPGDVKSWRSNARTPLQRPLSLTPSLTLSRPPMLYGGEAPDTNAPDESLEVVDFSDLDRFISAEGTHAASSRGQSPLQHGQPLQGDFLGDVPGDQNLTESQEREGMRQFTERQTVGAAERSTTERHLAFNQNLSTVRPSTDSFSSGIGHSSIHRPQRNFTSFREAPISALEVVISRIKGALDNMQVDSAKDVPSDVADGRPGPVGQTSKKPLAAARTLPKEERWLPPALRLPRLHHNYEHEAFGVTGRDPLHSPQLTSGVKVKFSHVSRHIDTVPEQQLYLATRPDCVRWDILSWDPPVEEMNKHDFSINDVLFKKFTNHQYQIVLPRPTRQAGNAPRVHLPTVFSKFSPQPGRPKALDELVSWRRVHSNSQGQVSEQSVEPGELPPSCDVSHGSARTTEPSAGDISESAEDDTSAKAEKQFWRLRTQPKLPPVNFIVGSELEDGYHLPSGEPSIAITPSVPSSSLSLLPANSKDVVTREPAKDMESPKTATNAQIESKNSEGSTERSLLNPASASFGPSWTKSPLNFTPKDSPARAPDPEHLKAVWSQAADKEPIPAVNSLEGIADDLTALPFTIQDVKSEGGETPPPTSSAMPSKMSIHEVTRAFQQVPTSSGTSYRAAPMSPQAPSGPITRSSTFTYSNPVQPPNLPMRPAYAGFPSPMLVHSSSPNLYPATTSPIPRVPVNGPSQAYSQHVWVPIQGSQNHNGAMRPIASPYPTQMIAYPAAGAMPPVYGPASTNQNTSTSTSGTVHPRGVPMMSPVMHPAATANVPIYGGSPVMMHPPPIMPTAHRPPYMSPALPPRGPIRADGVTGSPLTQQSHPSNQHSQPVYNHVPFSRPWC</sequence>
<dbReference type="InParanoid" id="A0A0C3IZX5"/>
<reference evidence="3" key="2">
    <citation type="submission" date="2015-01" db="EMBL/GenBank/DDBJ databases">
        <title>Evolutionary Origins and Diversification of the Mycorrhizal Mutualists.</title>
        <authorList>
            <consortium name="DOE Joint Genome Institute"/>
            <consortium name="Mycorrhizal Genomics Consortium"/>
            <person name="Kohler A."/>
            <person name="Kuo A."/>
            <person name="Nagy L.G."/>
            <person name="Floudas D."/>
            <person name="Copeland A."/>
            <person name="Barry K.W."/>
            <person name="Cichocki N."/>
            <person name="Veneault-Fourrey C."/>
            <person name="LaButti K."/>
            <person name="Lindquist E.A."/>
            <person name="Lipzen A."/>
            <person name="Lundell T."/>
            <person name="Morin E."/>
            <person name="Murat C."/>
            <person name="Riley R."/>
            <person name="Ohm R."/>
            <person name="Sun H."/>
            <person name="Tunlid A."/>
            <person name="Henrissat B."/>
            <person name="Grigoriev I.V."/>
            <person name="Hibbett D.S."/>
            <person name="Martin F."/>
        </authorList>
    </citation>
    <scope>NUCLEOTIDE SEQUENCE [LARGE SCALE GENOMIC DNA]</scope>
    <source>
        <strain evidence="3">Marx 270</strain>
    </source>
</reference>
<feature type="compositionally biased region" description="Basic and acidic residues" evidence="1">
    <location>
        <begin position="349"/>
        <end position="363"/>
    </location>
</feature>
<dbReference type="STRING" id="870435.A0A0C3IZX5"/>
<feature type="compositionally biased region" description="Low complexity" evidence="1">
    <location>
        <begin position="1164"/>
        <end position="1173"/>
    </location>
</feature>
<feature type="region of interest" description="Disordered" evidence="1">
    <location>
        <begin position="768"/>
        <end position="857"/>
    </location>
</feature>
<feature type="region of interest" description="Disordered" evidence="1">
    <location>
        <begin position="313"/>
        <end position="474"/>
    </location>
</feature>
<gene>
    <name evidence="2" type="ORF">M404DRAFT_661249</name>
</gene>
<feature type="compositionally biased region" description="Low complexity" evidence="1">
    <location>
        <begin position="716"/>
        <end position="735"/>
    </location>
</feature>
<feature type="compositionally biased region" description="Polar residues" evidence="1">
    <location>
        <begin position="203"/>
        <end position="213"/>
    </location>
</feature>
<feature type="compositionally biased region" description="Low complexity" evidence="1">
    <location>
        <begin position="545"/>
        <end position="555"/>
    </location>
</feature>
<feature type="region of interest" description="Disordered" evidence="1">
    <location>
        <begin position="894"/>
        <end position="920"/>
    </location>
</feature>